<accession>A0A8H6RL04</accession>
<evidence type="ECO:0000313" key="2">
    <source>
        <dbReference type="EMBL" id="KAF7193770.1"/>
    </source>
</evidence>
<comment type="caution">
    <text evidence="2">The sequence shown here is derived from an EMBL/GenBank/DDBJ whole genome shotgun (WGS) entry which is preliminary data.</text>
</comment>
<keyword evidence="1" id="KW-0732">Signal</keyword>
<dbReference type="EMBL" id="JABCIY010000071">
    <property type="protein sequence ID" value="KAF7193770.1"/>
    <property type="molecule type" value="Genomic_DNA"/>
</dbReference>
<dbReference type="OrthoDB" id="3649423at2759"/>
<evidence type="ECO:0000313" key="3">
    <source>
        <dbReference type="Proteomes" id="UP000660729"/>
    </source>
</evidence>
<sequence>MRFSVGTILALSATVIALPIYEDPSPLETIETLPQSLTQAKTLSERDITPEPLTEILELKNGLPVGFRKRDEPEIVEELLEAKNLLPVGVKRDEPEIVEELLEAKNLLPVGVKRDEPEIVEELLEAKNLLPVGVKQRDENIVTDLLDGKKHAAWKREPGCPTASGKCLWKKETSLMARFNAWKGEKLSKRIVPGDVGSIISDSESTSKFHDMTS</sequence>
<proteinExistence type="predicted"/>
<reference evidence="2" key="1">
    <citation type="submission" date="2020-04" db="EMBL/GenBank/DDBJ databases">
        <title>Draft genome resource of the tomato pathogen Pseudocercospora fuligena.</title>
        <authorList>
            <person name="Zaccaron A."/>
        </authorList>
    </citation>
    <scope>NUCLEOTIDE SEQUENCE</scope>
    <source>
        <strain evidence="2">PF001</strain>
    </source>
</reference>
<evidence type="ECO:0000256" key="1">
    <source>
        <dbReference type="SAM" id="SignalP"/>
    </source>
</evidence>
<keyword evidence="3" id="KW-1185">Reference proteome</keyword>
<feature type="chain" id="PRO_5034219305" evidence="1">
    <location>
        <begin position="18"/>
        <end position="214"/>
    </location>
</feature>
<gene>
    <name evidence="2" type="ORF">HII31_04839</name>
</gene>
<dbReference type="Proteomes" id="UP000660729">
    <property type="component" value="Unassembled WGS sequence"/>
</dbReference>
<feature type="signal peptide" evidence="1">
    <location>
        <begin position="1"/>
        <end position="17"/>
    </location>
</feature>
<protein>
    <submittedName>
        <fullName evidence="2">Uncharacterized protein</fullName>
    </submittedName>
</protein>
<name>A0A8H6RL04_9PEZI</name>
<dbReference type="AlphaFoldDB" id="A0A8H6RL04"/>
<organism evidence="2 3">
    <name type="scientific">Pseudocercospora fuligena</name>
    <dbReference type="NCBI Taxonomy" id="685502"/>
    <lineage>
        <taxon>Eukaryota</taxon>
        <taxon>Fungi</taxon>
        <taxon>Dikarya</taxon>
        <taxon>Ascomycota</taxon>
        <taxon>Pezizomycotina</taxon>
        <taxon>Dothideomycetes</taxon>
        <taxon>Dothideomycetidae</taxon>
        <taxon>Mycosphaerellales</taxon>
        <taxon>Mycosphaerellaceae</taxon>
        <taxon>Pseudocercospora</taxon>
    </lineage>
</organism>